<proteinExistence type="predicted"/>
<reference evidence="1" key="1">
    <citation type="submission" date="2021-07" db="EMBL/GenBank/DDBJ databases">
        <title>Candidatus Kaistella beijingensis sp. nov. isolated from a municipal wastewater treatment plant is involved in sludge foaming.</title>
        <authorList>
            <person name="Song Y."/>
            <person name="Liu S.-J."/>
        </authorList>
    </citation>
    <scope>NUCLEOTIDE SEQUENCE</scope>
    <source>
        <strain evidence="1">DSM 43998</strain>
    </source>
</reference>
<gene>
    <name evidence="1" type="ORF">KV203_01180</name>
</gene>
<dbReference type="RefSeq" id="WP_066467030.1">
    <property type="nucleotide sequence ID" value="NZ_CBCRUZ010000010.1"/>
</dbReference>
<dbReference type="InterPro" id="IPR050778">
    <property type="entry name" value="Cueball_EGF_LRP_Nidogen"/>
</dbReference>
<dbReference type="SUPFAM" id="SSF101898">
    <property type="entry name" value="NHL repeat"/>
    <property type="match status" value="1"/>
</dbReference>
<dbReference type="Proteomes" id="UP000887023">
    <property type="component" value="Chromosome"/>
</dbReference>
<dbReference type="EMBL" id="CP079105">
    <property type="protein sequence ID" value="QXQ14100.1"/>
    <property type="molecule type" value="Genomic_DNA"/>
</dbReference>
<organism evidence="1 2">
    <name type="scientific">Skermania pinensis</name>
    <dbReference type="NCBI Taxonomy" id="39122"/>
    <lineage>
        <taxon>Bacteria</taxon>
        <taxon>Bacillati</taxon>
        <taxon>Actinomycetota</taxon>
        <taxon>Actinomycetes</taxon>
        <taxon>Mycobacteriales</taxon>
        <taxon>Gordoniaceae</taxon>
        <taxon>Skermania</taxon>
    </lineage>
</organism>
<protein>
    <submittedName>
        <fullName evidence="1">Uncharacterized protein</fullName>
    </submittedName>
</protein>
<name>A0ABX8SCC8_9ACTN</name>
<keyword evidence="2" id="KW-1185">Reference proteome</keyword>
<sequence length="307" mass="32149">MFRGLVALGIQYGKIHVVDVTDGSTTVLLDKGEAGFSPDGVVVRDGTVYWTTMGRPIRDRSVAGEAGLDYSPRNGGLHAVGLDGSGRRDLVPEGCITSGKQLDLDDSGQLYWSDREGCKVSRANVDGSQLTDLVVNPPDSPRPECVGVAVDPAAGYLYWTQKGPPNGGVGAILRAGLTVPDGEDAAHRSDIEVLWTGLPEPVDLKLHDGFVYWTDRADALPGGNSLNRAAIPAKNARGDTPQLLADGFRAAIGVTIDGDAGLAYVADLGGRIRAVSIGDPTGTPPPQSWVLADLGERLSGIDGITDR</sequence>
<evidence type="ECO:0000313" key="1">
    <source>
        <dbReference type="EMBL" id="QXQ14100.1"/>
    </source>
</evidence>
<dbReference type="Gene3D" id="2.120.10.30">
    <property type="entry name" value="TolB, C-terminal domain"/>
    <property type="match status" value="1"/>
</dbReference>
<accession>A0ABX8SCC8</accession>
<evidence type="ECO:0000313" key="2">
    <source>
        <dbReference type="Proteomes" id="UP000887023"/>
    </source>
</evidence>
<dbReference type="PANTHER" id="PTHR46513">
    <property type="entry name" value="VITELLOGENIN RECEPTOR-LIKE PROTEIN-RELATED-RELATED"/>
    <property type="match status" value="1"/>
</dbReference>
<dbReference type="PANTHER" id="PTHR46513:SF44">
    <property type="entry name" value="LDL RECEPTOR RELATED PROTEIN 4"/>
    <property type="match status" value="1"/>
</dbReference>
<dbReference type="InterPro" id="IPR011042">
    <property type="entry name" value="6-blade_b-propeller_TolB-like"/>
</dbReference>